<keyword evidence="2" id="KW-1133">Transmembrane helix</keyword>
<evidence type="ECO:0000313" key="3">
    <source>
        <dbReference type="EMBL" id="GAA5191761.1"/>
    </source>
</evidence>
<feature type="region of interest" description="Disordered" evidence="1">
    <location>
        <begin position="1"/>
        <end position="36"/>
    </location>
</feature>
<evidence type="ECO:0000256" key="1">
    <source>
        <dbReference type="SAM" id="MobiDB-lite"/>
    </source>
</evidence>
<keyword evidence="2" id="KW-0472">Membrane</keyword>
<comment type="caution">
    <text evidence="3">The sequence shown here is derived from an EMBL/GenBank/DDBJ whole genome shotgun (WGS) entry which is preliminary data.</text>
</comment>
<evidence type="ECO:0008006" key="5">
    <source>
        <dbReference type="Google" id="ProtNLM"/>
    </source>
</evidence>
<evidence type="ECO:0000313" key="4">
    <source>
        <dbReference type="Proteomes" id="UP001500200"/>
    </source>
</evidence>
<evidence type="ECO:0000256" key="2">
    <source>
        <dbReference type="SAM" id="Phobius"/>
    </source>
</evidence>
<organism evidence="3 4">
    <name type="scientific">Arthrobacter gyeryongensis</name>
    <dbReference type="NCBI Taxonomy" id="1650592"/>
    <lineage>
        <taxon>Bacteria</taxon>
        <taxon>Bacillati</taxon>
        <taxon>Actinomycetota</taxon>
        <taxon>Actinomycetes</taxon>
        <taxon>Micrococcales</taxon>
        <taxon>Micrococcaceae</taxon>
        <taxon>Arthrobacter</taxon>
    </lineage>
</organism>
<feature type="transmembrane region" description="Helical" evidence="2">
    <location>
        <begin position="45"/>
        <end position="67"/>
    </location>
</feature>
<feature type="compositionally biased region" description="Polar residues" evidence="1">
    <location>
        <begin position="1"/>
        <end position="29"/>
    </location>
</feature>
<keyword evidence="4" id="KW-1185">Reference proteome</keyword>
<protein>
    <recommendedName>
        <fullName evidence="5">Potassium transporter Trk</fullName>
    </recommendedName>
</protein>
<reference evidence="4" key="1">
    <citation type="journal article" date="2019" name="Int. J. Syst. Evol. Microbiol.">
        <title>The Global Catalogue of Microorganisms (GCM) 10K type strain sequencing project: providing services to taxonomists for standard genome sequencing and annotation.</title>
        <authorList>
            <consortium name="The Broad Institute Genomics Platform"/>
            <consortium name="The Broad Institute Genome Sequencing Center for Infectious Disease"/>
            <person name="Wu L."/>
            <person name="Ma J."/>
        </authorList>
    </citation>
    <scope>NUCLEOTIDE SEQUENCE [LARGE SCALE GENOMIC DNA]</scope>
    <source>
        <strain evidence="4">JCM 18514</strain>
    </source>
</reference>
<dbReference type="Proteomes" id="UP001500200">
    <property type="component" value="Unassembled WGS sequence"/>
</dbReference>
<proteinExistence type="predicted"/>
<sequence length="127" mass="13007">MVSEGSNADGTSQNSTSHRSAAHNGTQRDSAPERRGITVRRAPKFVPFMGLGGVLGIIVAAFVAYGIPGDESFDTGAVFGFFLVSFAAGGVLLGAVAALVLDKLSVQRSRRAVVESIPGPTEDDAGA</sequence>
<keyword evidence="2" id="KW-0812">Transmembrane</keyword>
<feature type="transmembrane region" description="Helical" evidence="2">
    <location>
        <begin position="79"/>
        <end position="101"/>
    </location>
</feature>
<accession>A0ABP9S5S6</accession>
<dbReference type="EMBL" id="BAABKK010000009">
    <property type="protein sequence ID" value="GAA5191761.1"/>
    <property type="molecule type" value="Genomic_DNA"/>
</dbReference>
<dbReference type="RefSeq" id="WP_345448385.1">
    <property type="nucleotide sequence ID" value="NZ_BAABKK010000009.1"/>
</dbReference>
<name>A0ABP9S5S6_9MICC</name>
<gene>
    <name evidence="3" type="ORF">GCM10023346_12090</name>
</gene>